<proteinExistence type="predicted"/>
<dbReference type="InterPro" id="IPR003613">
    <property type="entry name" value="Ubox_domain"/>
</dbReference>
<evidence type="ECO:0000256" key="6">
    <source>
        <dbReference type="ARBA" id="ARBA00022786"/>
    </source>
</evidence>
<evidence type="ECO:0000313" key="12">
    <source>
        <dbReference type="EMBL" id="EFE42276.1"/>
    </source>
</evidence>
<evidence type="ECO:0000256" key="10">
    <source>
        <dbReference type="ARBA" id="ARBA00044543"/>
    </source>
</evidence>
<dbReference type="GeneID" id="9576932"/>
<dbReference type="SMART" id="SM00504">
    <property type="entry name" value="Ubox"/>
    <property type="match status" value="1"/>
</dbReference>
<dbReference type="PANTHER" id="PTHR46803:SF2">
    <property type="entry name" value="E3 UBIQUITIN-PROTEIN LIGASE CHIP"/>
    <property type="match status" value="1"/>
</dbReference>
<keyword evidence="4" id="KW-0808">Transferase</keyword>
<organism evidence="12 13">
    <name type="scientific">Trichophyton verrucosum (strain HKI 0517)</name>
    <dbReference type="NCBI Taxonomy" id="663202"/>
    <lineage>
        <taxon>Eukaryota</taxon>
        <taxon>Fungi</taxon>
        <taxon>Dikarya</taxon>
        <taxon>Ascomycota</taxon>
        <taxon>Pezizomycotina</taxon>
        <taxon>Eurotiomycetes</taxon>
        <taxon>Eurotiomycetidae</taxon>
        <taxon>Onygenales</taxon>
        <taxon>Arthrodermataceae</taxon>
        <taxon>Trichophyton</taxon>
    </lineage>
</organism>
<protein>
    <recommendedName>
        <fullName evidence="9">E3 ubiquitin-protein ligase CHIP</fullName>
        <ecNumber evidence="2">2.3.2.27</ecNumber>
        <ecNumber evidence="3">5.2.1.8</ecNumber>
    </recommendedName>
    <alternativeName>
        <fullName evidence="10">RING-type E3 ubiquitin transferase CHIP</fullName>
    </alternativeName>
</protein>
<dbReference type="Proteomes" id="UP000008383">
    <property type="component" value="Unassembled WGS sequence"/>
</dbReference>
<dbReference type="HOGENOM" id="CLU_056455_1_1_1"/>
<dbReference type="Gene3D" id="1.25.40.10">
    <property type="entry name" value="Tetratricopeptide repeat domain"/>
    <property type="match status" value="1"/>
</dbReference>
<dbReference type="GO" id="GO:0051087">
    <property type="term" value="F:protein-folding chaperone binding"/>
    <property type="evidence" value="ECO:0007669"/>
    <property type="project" value="TreeGrafter"/>
</dbReference>
<dbReference type="InterPro" id="IPR045202">
    <property type="entry name" value="CHIP_RING-Ubox"/>
</dbReference>
<dbReference type="SUPFAM" id="SSF57850">
    <property type="entry name" value="RING/U-box"/>
    <property type="match status" value="1"/>
</dbReference>
<keyword evidence="5" id="KW-0677">Repeat</keyword>
<evidence type="ECO:0000256" key="4">
    <source>
        <dbReference type="ARBA" id="ARBA00022679"/>
    </source>
</evidence>
<dbReference type="InterPro" id="IPR011990">
    <property type="entry name" value="TPR-like_helical_dom_sf"/>
</dbReference>
<evidence type="ECO:0000256" key="9">
    <source>
        <dbReference type="ARBA" id="ARBA00044534"/>
    </source>
</evidence>
<dbReference type="SUPFAM" id="SSF48452">
    <property type="entry name" value="TPR-like"/>
    <property type="match status" value="1"/>
</dbReference>
<evidence type="ECO:0000259" key="11">
    <source>
        <dbReference type="PROSITE" id="PS51698"/>
    </source>
</evidence>
<dbReference type="InterPro" id="IPR013083">
    <property type="entry name" value="Znf_RING/FYVE/PHD"/>
</dbReference>
<dbReference type="GO" id="GO:0005737">
    <property type="term" value="C:cytoplasm"/>
    <property type="evidence" value="ECO:0007669"/>
    <property type="project" value="TreeGrafter"/>
</dbReference>
<name>D4D795_TRIVH</name>
<dbReference type="EC" id="5.2.1.8" evidence="3"/>
<sequence length="317" mass="35924">MAYELKARGNERYKEGDYEGAEELYSQAYDSPLVDSISGEPGEESMLTIPVNRIQKNSNDPTFFNNRALVRIKLGLWEGAEHDSRIAADLYGPKNAAGVKSNYYLSQALLALQRPAEALEIALAAYKISLETKNPNSEPLSRIILRAKQSIWAAKETSRIRERNETLKQVEMLMEADLNSEIAALHNAFEKGEMGKVGYEEDRKLLEEEYAKKLKDVREAFASVDSELQERLPVTNPCLQHMPEYLIDNITFEVMHDPVITPSGHSFERTSILKHIQQSEVDPISRVPMTTSDLRPNYALKAACEDFLEKNGWAVDW</sequence>
<dbReference type="Gene3D" id="3.30.40.10">
    <property type="entry name" value="Zinc/RING finger domain, C3HC4 (zinc finger)"/>
    <property type="match status" value="1"/>
</dbReference>
<dbReference type="CDD" id="cd16654">
    <property type="entry name" value="RING-Ubox_CHIP"/>
    <property type="match status" value="1"/>
</dbReference>
<evidence type="ECO:0000313" key="13">
    <source>
        <dbReference type="Proteomes" id="UP000008383"/>
    </source>
</evidence>
<dbReference type="GO" id="GO:0003755">
    <property type="term" value="F:peptidyl-prolyl cis-trans isomerase activity"/>
    <property type="evidence" value="ECO:0007669"/>
    <property type="project" value="UniProtKB-KW"/>
</dbReference>
<feature type="domain" description="U-box" evidence="11">
    <location>
        <begin position="241"/>
        <end position="314"/>
    </location>
</feature>
<evidence type="ECO:0000256" key="8">
    <source>
        <dbReference type="ARBA" id="ARBA00023110"/>
    </source>
</evidence>
<dbReference type="GO" id="GO:0071218">
    <property type="term" value="P:cellular response to misfolded protein"/>
    <property type="evidence" value="ECO:0007669"/>
    <property type="project" value="TreeGrafter"/>
</dbReference>
<keyword evidence="8" id="KW-0413">Isomerase</keyword>
<evidence type="ECO:0000256" key="1">
    <source>
        <dbReference type="ARBA" id="ARBA00000900"/>
    </source>
</evidence>
<dbReference type="RefSeq" id="XP_003022894.1">
    <property type="nucleotide sequence ID" value="XM_003022848.1"/>
</dbReference>
<comment type="catalytic activity">
    <reaction evidence="1">
        <text>S-ubiquitinyl-[E2 ubiquitin-conjugating enzyme]-L-cysteine + [acceptor protein]-L-lysine = [E2 ubiquitin-conjugating enzyme]-L-cysteine + N(6)-ubiquitinyl-[acceptor protein]-L-lysine.</text>
        <dbReference type="EC" id="2.3.2.27"/>
    </reaction>
</comment>
<dbReference type="GO" id="GO:0006515">
    <property type="term" value="P:protein quality control for misfolded or incompletely synthesized proteins"/>
    <property type="evidence" value="ECO:0007669"/>
    <property type="project" value="TreeGrafter"/>
</dbReference>
<evidence type="ECO:0000256" key="5">
    <source>
        <dbReference type="ARBA" id="ARBA00022737"/>
    </source>
</evidence>
<keyword evidence="13" id="KW-1185">Reference proteome</keyword>
<keyword evidence="7" id="KW-0802">TPR repeat</keyword>
<keyword evidence="8" id="KW-0697">Rotamase</keyword>
<dbReference type="EC" id="2.3.2.27" evidence="2"/>
<evidence type="ECO:0000256" key="2">
    <source>
        <dbReference type="ARBA" id="ARBA00012483"/>
    </source>
</evidence>
<evidence type="ECO:0000256" key="3">
    <source>
        <dbReference type="ARBA" id="ARBA00013194"/>
    </source>
</evidence>
<dbReference type="OrthoDB" id="629492at2759"/>
<dbReference type="GO" id="GO:0045862">
    <property type="term" value="P:positive regulation of proteolysis"/>
    <property type="evidence" value="ECO:0007669"/>
    <property type="project" value="TreeGrafter"/>
</dbReference>
<dbReference type="EMBL" id="ACYE01000152">
    <property type="protein sequence ID" value="EFE42276.1"/>
    <property type="molecule type" value="Genomic_DNA"/>
</dbReference>
<gene>
    <name evidence="12" type="ORF">TRV_02976</name>
</gene>
<evidence type="ECO:0000256" key="7">
    <source>
        <dbReference type="ARBA" id="ARBA00022803"/>
    </source>
</evidence>
<dbReference type="InterPro" id="IPR041312">
    <property type="entry name" value="CHIP_TPR_N"/>
</dbReference>
<dbReference type="Pfam" id="PF04564">
    <property type="entry name" value="U-box"/>
    <property type="match status" value="1"/>
</dbReference>
<dbReference type="GO" id="GO:0000209">
    <property type="term" value="P:protein polyubiquitination"/>
    <property type="evidence" value="ECO:0007669"/>
    <property type="project" value="TreeGrafter"/>
</dbReference>
<accession>D4D795</accession>
<dbReference type="GO" id="GO:0061630">
    <property type="term" value="F:ubiquitin protein ligase activity"/>
    <property type="evidence" value="ECO:0007669"/>
    <property type="project" value="UniProtKB-EC"/>
</dbReference>
<dbReference type="KEGG" id="tve:TRV_02976"/>
<dbReference type="Pfam" id="PF18391">
    <property type="entry name" value="CHIP_TPR_N"/>
    <property type="match status" value="1"/>
</dbReference>
<keyword evidence="6" id="KW-0833">Ubl conjugation pathway</keyword>
<dbReference type="GO" id="GO:0043161">
    <property type="term" value="P:proteasome-mediated ubiquitin-dependent protein catabolic process"/>
    <property type="evidence" value="ECO:0007669"/>
    <property type="project" value="TreeGrafter"/>
</dbReference>
<dbReference type="PROSITE" id="PS51698">
    <property type="entry name" value="U_BOX"/>
    <property type="match status" value="1"/>
</dbReference>
<dbReference type="AlphaFoldDB" id="D4D795"/>
<dbReference type="PANTHER" id="PTHR46803">
    <property type="entry name" value="E3 UBIQUITIN-PROTEIN LIGASE CHIP"/>
    <property type="match status" value="1"/>
</dbReference>
<comment type="caution">
    <text evidence="12">The sequence shown here is derived from an EMBL/GenBank/DDBJ whole genome shotgun (WGS) entry which is preliminary data.</text>
</comment>
<reference evidence="13" key="1">
    <citation type="journal article" date="2011" name="Genome Biol.">
        <title>Comparative and functional genomics provide insights into the pathogenicity of dermatophytic fungi.</title>
        <authorList>
            <person name="Burmester A."/>
            <person name="Shelest E."/>
            <person name="Gloeckner G."/>
            <person name="Heddergott C."/>
            <person name="Schindler S."/>
            <person name="Staib P."/>
            <person name="Heidel A."/>
            <person name="Felder M."/>
            <person name="Petzold A."/>
            <person name="Szafranski K."/>
            <person name="Feuermann M."/>
            <person name="Pedruzzi I."/>
            <person name="Priebe S."/>
            <person name="Groth M."/>
            <person name="Winkler R."/>
            <person name="Li W."/>
            <person name="Kniemeyer O."/>
            <person name="Schroeckh V."/>
            <person name="Hertweck C."/>
            <person name="Hube B."/>
            <person name="White T.C."/>
            <person name="Platzer M."/>
            <person name="Guthke R."/>
            <person name="Heitman J."/>
            <person name="Woestemeyer J."/>
            <person name="Zipfel P.F."/>
            <person name="Monod M."/>
            <person name="Brakhage A.A."/>
        </authorList>
    </citation>
    <scope>NUCLEOTIDE SEQUENCE [LARGE SCALE GENOMIC DNA]</scope>
    <source>
        <strain evidence="13">HKI 0517</strain>
    </source>
</reference>